<reference evidence="3 4" key="1">
    <citation type="submission" date="2019-10" db="EMBL/GenBank/DDBJ databases">
        <title>Glaciimonas soli sp. nov., a psychrophilic bacterium isolated from the forest soil of a high elevation mountain in Taiwan.</title>
        <authorList>
            <person name="Wang L.-T."/>
            <person name="Shieh W.Y."/>
        </authorList>
    </citation>
    <scope>NUCLEOTIDE SEQUENCE [LARGE SCALE GENOMIC DNA]</scope>
    <source>
        <strain evidence="3 4">GS1</strain>
    </source>
</reference>
<keyword evidence="2" id="KW-0812">Transmembrane</keyword>
<feature type="transmembrane region" description="Helical" evidence="2">
    <location>
        <begin position="25"/>
        <end position="48"/>
    </location>
</feature>
<keyword evidence="2" id="KW-1133">Transmembrane helix</keyword>
<protein>
    <submittedName>
        <fullName evidence="3">Uncharacterized protein</fullName>
    </submittedName>
</protein>
<keyword evidence="4" id="KW-1185">Reference proteome</keyword>
<dbReference type="NCBIfam" id="NF045611">
    <property type="entry name" value="small_CydP"/>
    <property type="match status" value="1"/>
</dbReference>
<sequence>MTSFTLPKLRVPHIKHYKRLTRLPLALEIALILVVKIALLFVLWKLCFSQPQVKKMRMPTNLVEQHFLSPSSPAIKPASSTRPSVITSEASHDSN</sequence>
<dbReference type="AlphaFoldDB" id="A0A843YJM8"/>
<keyword evidence="2" id="KW-0472">Membrane</keyword>
<dbReference type="EMBL" id="WINI01000001">
    <property type="protein sequence ID" value="MQQ99988.1"/>
    <property type="molecule type" value="Genomic_DNA"/>
</dbReference>
<gene>
    <name evidence="3" type="ORF">GEV47_04730</name>
</gene>
<accession>A0A843YJM8</accession>
<proteinExistence type="predicted"/>
<evidence type="ECO:0000313" key="4">
    <source>
        <dbReference type="Proteomes" id="UP000451565"/>
    </source>
</evidence>
<feature type="compositionally biased region" description="Low complexity" evidence="1">
    <location>
        <begin position="70"/>
        <end position="80"/>
    </location>
</feature>
<dbReference type="InterPro" id="IPR054636">
    <property type="entry name" value="CydP"/>
</dbReference>
<name>A0A843YJM8_9BURK</name>
<feature type="region of interest" description="Disordered" evidence="1">
    <location>
        <begin position="70"/>
        <end position="95"/>
    </location>
</feature>
<evidence type="ECO:0000256" key="1">
    <source>
        <dbReference type="SAM" id="MobiDB-lite"/>
    </source>
</evidence>
<comment type="caution">
    <text evidence="3">The sequence shown here is derived from an EMBL/GenBank/DDBJ whole genome shotgun (WGS) entry which is preliminary data.</text>
</comment>
<organism evidence="3 4">
    <name type="scientific">Glaciimonas soli</name>
    <dbReference type="NCBI Taxonomy" id="2590999"/>
    <lineage>
        <taxon>Bacteria</taxon>
        <taxon>Pseudomonadati</taxon>
        <taxon>Pseudomonadota</taxon>
        <taxon>Betaproteobacteria</taxon>
        <taxon>Burkholderiales</taxon>
        <taxon>Oxalobacteraceae</taxon>
        <taxon>Glaciimonas</taxon>
    </lineage>
</organism>
<dbReference type="RefSeq" id="WP_153233516.1">
    <property type="nucleotide sequence ID" value="NZ_WINI01000001.1"/>
</dbReference>
<dbReference type="Proteomes" id="UP000451565">
    <property type="component" value="Unassembled WGS sequence"/>
</dbReference>
<evidence type="ECO:0000256" key="2">
    <source>
        <dbReference type="SAM" id="Phobius"/>
    </source>
</evidence>
<evidence type="ECO:0000313" key="3">
    <source>
        <dbReference type="EMBL" id="MQQ99988.1"/>
    </source>
</evidence>